<reference evidence="3" key="1">
    <citation type="journal article" date="2019" name="Int. J. Syst. Evol. Microbiol.">
        <title>The Global Catalogue of Microorganisms (GCM) 10K type strain sequencing project: providing services to taxonomists for standard genome sequencing and annotation.</title>
        <authorList>
            <consortium name="The Broad Institute Genomics Platform"/>
            <consortium name="The Broad Institute Genome Sequencing Center for Infectious Disease"/>
            <person name="Wu L."/>
            <person name="Ma J."/>
        </authorList>
    </citation>
    <scope>NUCLEOTIDE SEQUENCE [LARGE SCALE GENOMIC DNA]</scope>
    <source>
        <strain evidence="3">JCM 30742</strain>
    </source>
</reference>
<keyword evidence="1" id="KW-0732">Signal</keyword>
<gene>
    <name evidence="2" type="ORF">GCM10023081_18560</name>
</gene>
<evidence type="ECO:0008006" key="4">
    <source>
        <dbReference type="Google" id="ProtNLM"/>
    </source>
</evidence>
<dbReference type="RefSeq" id="WP_345150249.1">
    <property type="nucleotide sequence ID" value="NZ_BAABEO010000011.1"/>
</dbReference>
<protein>
    <recommendedName>
        <fullName evidence="4">Lipoprotein</fullName>
    </recommendedName>
</protein>
<sequence length="147" mass="15276">MRFKKVLAAAAMAGTVALAGCAAQAEAVGESVEPTASQPVGNCTGGFEGPWNSTPVDGDVAGLPQETVTVVSETGQIFDAMRRDPDGTAQAVPFDELDDIDYQVKVDPSWPKNHAVAIDTATGEVLGMFEIPADAPLCEWVLKPSAT</sequence>
<keyword evidence="3" id="KW-1185">Reference proteome</keyword>
<evidence type="ECO:0000313" key="2">
    <source>
        <dbReference type="EMBL" id="GAA3680714.1"/>
    </source>
</evidence>
<organism evidence="2 3">
    <name type="scientific">Arthrobacter ginkgonis</name>
    <dbReference type="NCBI Taxonomy" id="1630594"/>
    <lineage>
        <taxon>Bacteria</taxon>
        <taxon>Bacillati</taxon>
        <taxon>Actinomycetota</taxon>
        <taxon>Actinomycetes</taxon>
        <taxon>Micrococcales</taxon>
        <taxon>Micrococcaceae</taxon>
        <taxon>Arthrobacter</taxon>
    </lineage>
</organism>
<evidence type="ECO:0000313" key="3">
    <source>
        <dbReference type="Proteomes" id="UP001500752"/>
    </source>
</evidence>
<name>A0ABP7C7A4_9MICC</name>
<accession>A0ABP7C7A4</accession>
<feature type="chain" id="PRO_5046145920" description="Lipoprotein" evidence="1">
    <location>
        <begin position="20"/>
        <end position="147"/>
    </location>
</feature>
<comment type="caution">
    <text evidence="2">The sequence shown here is derived from an EMBL/GenBank/DDBJ whole genome shotgun (WGS) entry which is preliminary data.</text>
</comment>
<proteinExistence type="predicted"/>
<evidence type="ECO:0000256" key="1">
    <source>
        <dbReference type="SAM" id="SignalP"/>
    </source>
</evidence>
<dbReference type="PROSITE" id="PS51257">
    <property type="entry name" value="PROKAR_LIPOPROTEIN"/>
    <property type="match status" value="1"/>
</dbReference>
<dbReference type="EMBL" id="BAABEO010000011">
    <property type="protein sequence ID" value="GAA3680714.1"/>
    <property type="molecule type" value="Genomic_DNA"/>
</dbReference>
<feature type="signal peptide" evidence="1">
    <location>
        <begin position="1"/>
        <end position="19"/>
    </location>
</feature>
<dbReference type="Proteomes" id="UP001500752">
    <property type="component" value="Unassembled WGS sequence"/>
</dbReference>